<keyword evidence="3" id="KW-1185">Reference proteome</keyword>
<organism evidence="2 3">
    <name type="scientific">Streptomyces cuspidosporus</name>
    <dbReference type="NCBI Taxonomy" id="66882"/>
    <lineage>
        <taxon>Bacteria</taxon>
        <taxon>Bacillati</taxon>
        <taxon>Actinomycetota</taxon>
        <taxon>Actinomycetes</taxon>
        <taxon>Kitasatosporales</taxon>
        <taxon>Streptomycetaceae</taxon>
        <taxon>Streptomyces</taxon>
    </lineage>
</organism>
<evidence type="ECO:0000256" key="1">
    <source>
        <dbReference type="SAM" id="MobiDB-lite"/>
    </source>
</evidence>
<feature type="region of interest" description="Disordered" evidence="1">
    <location>
        <begin position="1"/>
        <end position="30"/>
    </location>
</feature>
<reference evidence="2 3" key="1">
    <citation type="journal article" date="2019" name="Int. J. Syst. Evol. Microbiol.">
        <title>The Global Catalogue of Microorganisms (GCM) 10K type strain sequencing project: providing services to taxonomists for standard genome sequencing and annotation.</title>
        <authorList>
            <consortium name="The Broad Institute Genomics Platform"/>
            <consortium name="The Broad Institute Genome Sequencing Center for Infectious Disease"/>
            <person name="Wu L."/>
            <person name="Ma J."/>
        </authorList>
    </citation>
    <scope>NUCLEOTIDE SEQUENCE [LARGE SCALE GENOMIC DNA]</scope>
    <source>
        <strain evidence="2 3">JCM 4316</strain>
    </source>
</reference>
<protein>
    <submittedName>
        <fullName evidence="2">Uncharacterized protein</fullName>
    </submittedName>
</protein>
<dbReference type="Proteomes" id="UP001500253">
    <property type="component" value="Unassembled WGS sequence"/>
</dbReference>
<proteinExistence type="predicted"/>
<name>A0ABN3GRR5_9ACTN</name>
<sequence length="107" mass="11674">MTGLPSTDTKAVPVHDPAKPAGASPEPTPAVSYEGALERVQRVLAWYNEQILSEARTAVPDEARVKRLKAERQACVADQRALEDADDAEVSRIAAAYDARFRELTEP</sequence>
<dbReference type="EMBL" id="BAAASD010000029">
    <property type="protein sequence ID" value="GAA2359482.1"/>
    <property type="molecule type" value="Genomic_DNA"/>
</dbReference>
<evidence type="ECO:0000313" key="2">
    <source>
        <dbReference type="EMBL" id="GAA2359482.1"/>
    </source>
</evidence>
<accession>A0ABN3GRR5</accession>
<gene>
    <name evidence="2" type="ORF">GCM10010246_56990</name>
</gene>
<evidence type="ECO:0000313" key="3">
    <source>
        <dbReference type="Proteomes" id="UP001500253"/>
    </source>
</evidence>
<comment type="caution">
    <text evidence="2">The sequence shown here is derived from an EMBL/GenBank/DDBJ whole genome shotgun (WGS) entry which is preliminary data.</text>
</comment>